<evidence type="ECO:0000313" key="7">
    <source>
        <dbReference type="EMBL" id="GFO70163.1"/>
    </source>
</evidence>
<sequence>MQVVTILYRLAVSLWLGGAALFTFMLTPILFRSESRDSAGRIVGLLFPGYFRWGLACGAVALICRLILSGKGTVLAGIILAVMLALCSFQAFYIEPKAAALKKEIVSFETTPKDHPLRREFSKLHGVSAVCNLAVIGGGVVLVVLF</sequence>
<keyword evidence="8" id="KW-1185">Reference proteome</keyword>
<evidence type="ECO:0000256" key="5">
    <source>
        <dbReference type="SAM" id="Phobius"/>
    </source>
</evidence>
<comment type="subcellular location">
    <subcellularLocation>
        <location evidence="1">Membrane</location>
    </subcellularLocation>
</comment>
<feature type="transmembrane region" description="Helical" evidence="5">
    <location>
        <begin position="6"/>
        <end position="31"/>
    </location>
</feature>
<evidence type="ECO:0000313" key="8">
    <source>
        <dbReference type="Proteomes" id="UP000587586"/>
    </source>
</evidence>
<feature type="transmembrane region" description="Helical" evidence="5">
    <location>
        <begin position="74"/>
        <end position="94"/>
    </location>
</feature>
<evidence type="ECO:0000256" key="1">
    <source>
        <dbReference type="ARBA" id="ARBA00004370"/>
    </source>
</evidence>
<keyword evidence="4 5" id="KW-0472">Membrane</keyword>
<dbReference type="EMBL" id="BLXZ01000008">
    <property type="protein sequence ID" value="GFO70163.1"/>
    <property type="molecule type" value="Genomic_DNA"/>
</dbReference>
<keyword evidence="3 5" id="KW-1133">Transmembrane helix</keyword>
<reference evidence="8" key="1">
    <citation type="submission" date="2020-06" db="EMBL/GenBank/DDBJ databases">
        <title>Draft genomic sequecing of Geomonas sp. Red745.</title>
        <authorList>
            <person name="Itoh H."/>
            <person name="Xu Z.X."/>
            <person name="Ushijima N."/>
            <person name="Masuda Y."/>
            <person name="Shiratori Y."/>
            <person name="Senoo K."/>
        </authorList>
    </citation>
    <scope>NUCLEOTIDE SEQUENCE [LARGE SCALE GENOMIC DNA]</scope>
    <source>
        <strain evidence="8">Red745</strain>
    </source>
</reference>
<feature type="domain" description="TMEM205-like" evidence="6">
    <location>
        <begin position="10"/>
        <end position="104"/>
    </location>
</feature>
<dbReference type="GO" id="GO:0016020">
    <property type="term" value="C:membrane"/>
    <property type="evidence" value="ECO:0007669"/>
    <property type="project" value="UniProtKB-SubCell"/>
</dbReference>
<accession>A0A6V8NF13</accession>
<gene>
    <name evidence="7" type="ORF">GMLC_37420</name>
</gene>
<feature type="transmembrane region" description="Helical" evidence="5">
    <location>
        <begin position="43"/>
        <end position="68"/>
    </location>
</feature>
<evidence type="ECO:0000256" key="3">
    <source>
        <dbReference type="ARBA" id="ARBA00022989"/>
    </source>
</evidence>
<name>A0A6V8NF13_9BACT</name>
<dbReference type="Proteomes" id="UP000587586">
    <property type="component" value="Unassembled WGS sequence"/>
</dbReference>
<evidence type="ECO:0000256" key="2">
    <source>
        <dbReference type="ARBA" id="ARBA00022692"/>
    </source>
</evidence>
<dbReference type="RefSeq" id="WP_183362744.1">
    <property type="nucleotide sequence ID" value="NZ_BLXZ01000008.1"/>
</dbReference>
<organism evidence="7 8">
    <name type="scientific">Geomonas limicola</name>
    <dbReference type="NCBI Taxonomy" id="2740186"/>
    <lineage>
        <taxon>Bacteria</taxon>
        <taxon>Pseudomonadati</taxon>
        <taxon>Thermodesulfobacteriota</taxon>
        <taxon>Desulfuromonadia</taxon>
        <taxon>Geobacterales</taxon>
        <taxon>Geobacteraceae</taxon>
        <taxon>Geomonas</taxon>
    </lineage>
</organism>
<dbReference type="AlphaFoldDB" id="A0A6V8NF13"/>
<protein>
    <submittedName>
        <fullName evidence="7">Membrane protein</fullName>
    </submittedName>
</protein>
<evidence type="ECO:0000259" key="6">
    <source>
        <dbReference type="Pfam" id="PF13664"/>
    </source>
</evidence>
<dbReference type="Pfam" id="PF13664">
    <property type="entry name" value="DUF4149"/>
    <property type="match status" value="1"/>
</dbReference>
<dbReference type="InterPro" id="IPR025423">
    <property type="entry name" value="TMEM205-like"/>
</dbReference>
<proteinExistence type="predicted"/>
<comment type="caution">
    <text evidence="7">The sequence shown here is derived from an EMBL/GenBank/DDBJ whole genome shotgun (WGS) entry which is preliminary data.</text>
</comment>
<feature type="transmembrane region" description="Helical" evidence="5">
    <location>
        <begin position="124"/>
        <end position="145"/>
    </location>
</feature>
<keyword evidence="2 5" id="KW-0812">Transmembrane</keyword>
<evidence type="ECO:0000256" key="4">
    <source>
        <dbReference type="ARBA" id="ARBA00023136"/>
    </source>
</evidence>